<feature type="compositionally biased region" description="Polar residues" evidence="1">
    <location>
        <begin position="1"/>
        <end position="28"/>
    </location>
</feature>
<accession>A0A0B2RR42</accession>
<gene>
    <name evidence="2" type="ORF">glysoja_046791</name>
</gene>
<protein>
    <submittedName>
        <fullName evidence="2">Uncharacterized protein</fullName>
    </submittedName>
</protein>
<organism evidence="2">
    <name type="scientific">Glycine soja</name>
    <name type="common">Wild soybean</name>
    <dbReference type="NCBI Taxonomy" id="3848"/>
    <lineage>
        <taxon>Eukaryota</taxon>
        <taxon>Viridiplantae</taxon>
        <taxon>Streptophyta</taxon>
        <taxon>Embryophyta</taxon>
        <taxon>Tracheophyta</taxon>
        <taxon>Spermatophyta</taxon>
        <taxon>Magnoliopsida</taxon>
        <taxon>eudicotyledons</taxon>
        <taxon>Gunneridae</taxon>
        <taxon>Pentapetalae</taxon>
        <taxon>rosids</taxon>
        <taxon>fabids</taxon>
        <taxon>Fabales</taxon>
        <taxon>Fabaceae</taxon>
        <taxon>Papilionoideae</taxon>
        <taxon>50 kb inversion clade</taxon>
        <taxon>NPAAA clade</taxon>
        <taxon>indigoferoid/millettioid clade</taxon>
        <taxon>Phaseoleae</taxon>
        <taxon>Glycine</taxon>
        <taxon>Glycine subgen. Soja</taxon>
    </lineage>
</organism>
<sequence length="122" mass="14084">QRQWQNHPGNQFNRDQGGSSTSPQQQMPSLYDRTTKLEETLDQFMQVSMSNQKSTKSAIKNLEVQVGQLAKQLAERSSNSFTANTEKNPKEECKAVMTRSRMATHVDERKVEKKMEEHKQQL</sequence>
<feature type="non-terminal residue" evidence="2">
    <location>
        <position position="1"/>
    </location>
</feature>
<dbReference type="Proteomes" id="UP000053555">
    <property type="component" value="Unassembled WGS sequence"/>
</dbReference>
<evidence type="ECO:0000256" key="1">
    <source>
        <dbReference type="SAM" id="MobiDB-lite"/>
    </source>
</evidence>
<reference evidence="2" key="1">
    <citation type="submission" date="2014-07" db="EMBL/GenBank/DDBJ databases">
        <title>Identification of a novel salt tolerance gene in wild soybean by whole-genome sequencing.</title>
        <authorList>
            <person name="Lam H.-M."/>
            <person name="Qi X."/>
            <person name="Li M.-W."/>
            <person name="Liu X."/>
            <person name="Xie M."/>
            <person name="Ni M."/>
            <person name="Xu X."/>
        </authorList>
    </citation>
    <scope>NUCLEOTIDE SEQUENCE [LARGE SCALE GENOMIC DNA]</scope>
    <source>
        <tissue evidence="2">Root</tissue>
    </source>
</reference>
<feature type="region of interest" description="Disordered" evidence="1">
    <location>
        <begin position="1"/>
        <end position="33"/>
    </location>
</feature>
<feature type="region of interest" description="Disordered" evidence="1">
    <location>
        <begin position="96"/>
        <end position="122"/>
    </location>
</feature>
<evidence type="ECO:0000313" key="2">
    <source>
        <dbReference type="EMBL" id="KHN35600.1"/>
    </source>
</evidence>
<proteinExistence type="predicted"/>
<feature type="non-terminal residue" evidence="2">
    <location>
        <position position="122"/>
    </location>
</feature>
<dbReference type="EMBL" id="KN648136">
    <property type="protein sequence ID" value="KHN35600.1"/>
    <property type="molecule type" value="Genomic_DNA"/>
</dbReference>
<name>A0A0B2RR42_GLYSO</name>
<feature type="compositionally biased region" description="Basic and acidic residues" evidence="1">
    <location>
        <begin position="104"/>
        <end position="122"/>
    </location>
</feature>
<dbReference type="AlphaFoldDB" id="A0A0B2RR42"/>